<dbReference type="PANTHER" id="PTHR37171:SF1">
    <property type="entry name" value="SERINE_THREONINE-PROTEIN KINASE YRZF-RELATED"/>
    <property type="match status" value="1"/>
</dbReference>
<accession>A0A8H2WW47</accession>
<dbReference type="InterPro" id="IPR052396">
    <property type="entry name" value="Meiotic_Drive_Suppr_Kinase"/>
</dbReference>
<reference evidence="1" key="1">
    <citation type="submission" date="2021-01" db="EMBL/GenBank/DDBJ databases">
        <authorList>
            <person name="Kaushik A."/>
        </authorList>
    </citation>
    <scope>NUCLEOTIDE SEQUENCE</scope>
    <source>
        <strain evidence="1">AG3-T5</strain>
    </source>
</reference>
<name>A0A8H2WW47_9AGAM</name>
<dbReference type="Proteomes" id="UP000663841">
    <property type="component" value="Unassembled WGS sequence"/>
</dbReference>
<evidence type="ECO:0000313" key="1">
    <source>
        <dbReference type="EMBL" id="CAE6406130.1"/>
    </source>
</evidence>
<dbReference type="InterPro" id="IPR011009">
    <property type="entry name" value="Kinase-like_dom_sf"/>
</dbReference>
<dbReference type="AlphaFoldDB" id="A0A8H2WW47"/>
<dbReference type="EMBL" id="CAJMWW010000051">
    <property type="protein sequence ID" value="CAE6406130.1"/>
    <property type="molecule type" value="Genomic_DNA"/>
</dbReference>
<gene>
    <name evidence="1" type="ORF">RDB_LOCUS13319</name>
</gene>
<dbReference type="PANTHER" id="PTHR37171">
    <property type="entry name" value="SERINE/THREONINE-PROTEIN KINASE YRZF-RELATED"/>
    <property type="match status" value="1"/>
</dbReference>
<sequence length="320" mass="36075">MSNTPIKRVPCPYELGATFSLQISPPQGESFVAEAKVVHVYTPFTMSSVMKVALASESTSTMVPDEAILKVYDRRFADDTRDQYDVEPSTYEVEAQYAEYLRSDKVLHTVAEICEHAEQLPDDAPDPVELGEHVVALLVKHFFENEKTTYNALSSLQGKYIPTFYGNTRFLDASLPGLDSTISGILIEFIPGTNLSRVNPSSIDVNAVCSTAVNIVDRYSDLNVLNRDVRLENFIVKPNGSEVVMIDFGHCRLRREGEDDQLWGETKSCQDEEGEVGYVAGNRFGWNYVASERYDVYADTTGKRIRWFNTEKWKTEVIHP</sequence>
<evidence type="ECO:0008006" key="3">
    <source>
        <dbReference type="Google" id="ProtNLM"/>
    </source>
</evidence>
<proteinExistence type="predicted"/>
<organism evidence="1 2">
    <name type="scientific">Rhizoctonia solani</name>
    <dbReference type="NCBI Taxonomy" id="456999"/>
    <lineage>
        <taxon>Eukaryota</taxon>
        <taxon>Fungi</taxon>
        <taxon>Dikarya</taxon>
        <taxon>Basidiomycota</taxon>
        <taxon>Agaricomycotina</taxon>
        <taxon>Agaricomycetes</taxon>
        <taxon>Cantharellales</taxon>
        <taxon>Ceratobasidiaceae</taxon>
        <taxon>Rhizoctonia</taxon>
    </lineage>
</organism>
<dbReference type="Gene3D" id="1.10.510.10">
    <property type="entry name" value="Transferase(Phosphotransferase) domain 1"/>
    <property type="match status" value="1"/>
</dbReference>
<dbReference type="SUPFAM" id="SSF56112">
    <property type="entry name" value="Protein kinase-like (PK-like)"/>
    <property type="match status" value="1"/>
</dbReference>
<comment type="caution">
    <text evidence="1">The sequence shown here is derived from an EMBL/GenBank/DDBJ whole genome shotgun (WGS) entry which is preliminary data.</text>
</comment>
<protein>
    <recommendedName>
        <fullName evidence="3">Protein kinase domain-containing protein</fullName>
    </recommendedName>
</protein>
<evidence type="ECO:0000313" key="2">
    <source>
        <dbReference type="Proteomes" id="UP000663841"/>
    </source>
</evidence>